<dbReference type="Proteomes" id="UP000281553">
    <property type="component" value="Unassembled WGS sequence"/>
</dbReference>
<dbReference type="AlphaFoldDB" id="A0A3P7MGB0"/>
<sequence length="229" mass="26053">MILCDNIFFTFSFFFCFVFPNGTESDAFRLFQLVVRLMLGHPHHTGYSLLSLVNADLDESPTVDSPAPRTSRPKRQKLDSLSVPVVAPEKDTRQAIAAELFSELCHSQSGPVFLQMKKLAVALIEFANVDVEKQRGSTGTCHSCLCRNFFFSYFQENGHYLRGSFSSAVYLLTLNLHINLPARLIKLSFRFQMHDFVHLLSCVRRVVTLHLFTTAYSDPYLLNSLVCDR</sequence>
<proteinExistence type="predicted"/>
<accession>A0A3P7MGB0</accession>
<evidence type="ECO:0000256" key="1">
    <source>
        <dbReference type="SAM" id="MobiDB-lite"/>
    </source>
</evidence>
<keyword evidence="2" id="KW-0732">Signal</keyword>
<organism evidence="3 4">
    <name type="scientific">Dibothriocephalus latus</name>
    <name type="common">Fish tapeworm</name>
    <name type="synonym">Diphyllobothrium latum</name>
    <dbReference type="NCBI Taxonomy" id="60516"/>
    <lineage>
        <taxon>Eukaryota</taxon>
        <taxon>Metazoa</taxon>
        <taxon>Spiralia</taxon>
        <taxon>Lophotrochozoa</taxon>
        <taxon>Platyhelminthes</taxon>
        <taxon>Cestoda</taxon>
        <taxon>Eucestoda</taxon>
        <taxon>Diphyllobothriidea</taxon>
        <taxon>Diphyllobothriidae</taxon>
        <taxon>Dibothriocephalus</taxon>
    </lineage>
</organism>
<evidence type="ECO:0000313" key="4">
    <source>
        <dbReference type="Proteomes" id="UP000281553"/>
    </source>
</evidence>
<feature type="signal peptide" evidence="2">
    <location>
        <begin position="1"/>
        <end position="25"/>
    </location>
</feature>
<gene>
    <name evidence="3" type="ORF">DILT_LOCUS14608</name>
</gene>
<dbReference type="OrthoDB" id="381190at2759"/>
<dbReference type="EMBL" id="UYRU01075051">
    <property type="protein sequence ID" value="VDN25380.1"/>
    <property type="molecule type" value="Genomic_DNA"/>
</dbReference>
<evidence type="ECO:0000313" key="3">
    <source>
        <dbReference type="EMBL" id="VDN25380.1"/>
    </source>
</evidence>
<protein>
    <submittedName>
        <fullName evidence="3">Uncharacterized protein</fullName>
    </submittedName>
</protein>
<feature type="region of interest" description="Disordered" evidence="1">
    <location>
        <begin position="59"/>
        <end position="78"/>
    </location>
</feature>
<keyword evidence="4" id="KW-1185">Reference proteome</keyword>
<feature type="chain" id="PRO_5018037114" evidence="2">
    <location>
        <begin position="26"/>
        <end position="229"/>
    </location>
</feature>
<name>A0A3P7MGB0_DIBLA</name>
<reference evidence="3 4" key="1">
    <citation type="submission" date="2018-11" db="EMBL/GenBank/DDBJ databases">
        <authorList>
            <consortium name="Pathogen Informatics"/>
        </authorList>
    </citation>
    <scope>NUCLEOTIDE SEQUENCE [LARGE SCALE GENOMIC DNA]</scope>
</reference>
<evidence type="ECO:0000256" key="2">
    <source>
        <dbReference type="SAM" id="SignalP"/>
    </source>
</evidence>